<feature type="signal peptide" evidence="2">
    <location>
        <begin position="1"/>
        <end position="19"/>
    </location>
</feature>
<keyword evidence="1" id="KW-1133">Transmembrane helix</keyword>
<gene>
    <name evidence="3" type="ORF">CLO192961_LOCUS11903</name>
</gene>
<evidence type="ECO:0000256" key="2">
    <source>
        <dbReference type="SAM" id="SignalP"/>
    </source>
</evidence>
<keyword evidence="2" id="KW-0732">Signal</keyword>
<evidence type="ECO:0000313" key="3">
    <source>
        <dbReference type="EMBL" id="VUC20121.1"/>
    </source>
</evidence>
<feature type="transmembrane region" description="Helical" evidence="1">
    <location>
        <begin position="525"/>
        <end position="546"/>
    </location>
</feature>
<keyword evidence="1" id="KW-0472">Membrane</keyword>
<evidence type="ECO:0000256" key="1">
    <source>
        <dbReference type="SAM" id="Phobius"/>
    </source>
</evidence>
<organism evidence="3 4">
    <name type="scientific">Bionectria ochroleuca</name>
    <name type="common">Gliocladium roseum</name>
    <dbReference type="NCBI Taxonomy" id="29856"/>
    <lineage>
        <taxon>Eukaryota</taxon>
        <taxon>Fungi</taxon>
        <taxon>Dikarya</taxon>
        <taxon>Ascomycota</taxon>
        <taxon>Pezizomycotina</taxon>
        <taxon>Sordariomycetes</taxon>
        <taxon>Hypocreomycetidae</taxon>
        <taxon>Hypocreales</taxon>
        <taxon>Bionectriaceae</taxon>
        <taxon>Clonostachys</taxon>
    </lineage>
</organism>
<keyword evidence="4" id="KW-1185">Reference proteome</keyword>
<evidence type="ECO:0000313" key="4">
    <source>
        <dbReference type="Proteomes" id="UP000766486"/>
    </source>
</evidence>
<protein>
    <submittedName>
        <fullName evidence="3">Uncharacterized protein</fullName>
    </submittedName>
</protein>
<name>A0ABY6TNE2_BIOOC</name>
<accession>A0ABY6TNE2</accession>
<proteinExistence type="predicted"/>
<feature type="chain" id="PRO_5046289626" evidence="2">
    <location>
        <begin position="20"/>
        <end position="561"/>
    </location>
</feature>
<comment type="caution">
    <text evidence="3">The sequence shown here is derived from an EMBL/GenBank/DDBJ whole genome shotgun (WGS) entry which is preliminary data.</text>
</comment>
<reference evidence="3 4" key="1">
    <citation type="submission" date="2019-06" db="EMBL/GenBank/DDBJ databases">
        <authorList>
            <person name="Broberg M."/>
        </authorList>
    </citation>
    <scope>NUCLEOTIDE SEQUENCE [LARGE SCALE GENOMIC DNA]</scope>
</reference>
<sequence length="561" mass="61406">MVLTILALVTNTPAFSVLSLVCKKTLLDNIVQPDFGTTAVGSNSLLSLRQLVGDLCRHDLTSVSELVQYNQRFTVHLDNATHGCRVELHQVLQLELPERALSSDITCLTQILAEDGDFSVGLIRKESHAILGNLNHCTDLVAELATTNDLDVVTNSEALPQPLGGHLDGLSSKVALGHGHGDDIALHVRCLTHDTLLLSRVHLDDVTREVGDHLVAVLQTCRQGLEIKILCTIFSSGCEPRNFFQRRVHFRHNELLDFYILDTESVLKVITHERPSVGRRVSLKEAWLVLTSLNLAEQSLRGFRSGAREALPLPISSSSQRIVSDTVIQTRDKADSCLQPVLGNVKNLCKVTVVLEGNAEEFRHVLDLNQNHLGTRVHVEHAIESLENVVLALCLHIDETLHDGLRTTSLERGSDGKFISRALALLDSLHDGEDNLTLLTFLAPDSPNARVIHAREQETLGDNGRIAETLSRAAVTVALAEDLGLLLGIETGFHLSLTVELAMSSVVVEAVRVSDIIRMGVVDEALYFFAVSFLILAFVFVIDFGFDIEESSSASSKRAAS</sequence>
<dbReference type="EMBL" id="CABFNS010000064">
    <property type="protein sequence ID" value="VUC20121.1"/>
    <property type="molecule type" value="Genomic_DNA"/>
</dbReference>
<dbReference type="Proteomes" id="UP000766486">
    <property type="component" value="Unassembled WGS sequence"/>
</dbReference>
<keyword evidence="1" id="KW-0812">Transmembrane</keyword>